<evidence type="ECO:0000256" key="11">
    <source>
        <dbReference type="ARBA" id="ARBA00022989"/>
    </source>
</evidence>
<keyword evidence="4 18" id="KW-0808">Transferase</keyword>
<gene>
    <name evidence="24" type="ORF">RIF29_35327</name>
</gene>
<dbReference type="EC" id="2.7.11.1" evidence="18"/>
<evidence type="ECO:0000256" key="13">
    <source>
        <dbReference type="ARBA" id="ARBA00023157"/>
    </source>
</evidence>
<evidence type="ECO:0000256" key="10">
    <source>
        <dbReference type="ARBA" id="ARBA00022840"/>
    </source>
</evidence>
<dbReference type="GO" id="GO:0030246">
    <property type="term" value="F:carbohydrate binding"/>
    <property type="evidence" value="ECO:0007669"/>
    <property type="project" value="UniProtKB-KW"/>
</dbReference>
<dbReference type="FunFam" id="1.10.510.10:FF:000237">
    <property type="entry name" value="G-type lectin S-receptor-like serine/threonine-protein kinase"/>
    <property type="match status" value="1"/>
</dbReference>
<dbReference type="PROSITE" id="PS50011">
    <property type="entry name" value="PROTEIN_KINASE_DOM"/>
    <property type="match status" value="1"/>
</dbReference>
<reference evidence="24 25" key="1">
    <citation type="submission" date="2024-01" db="EMBL/GenBank/DDBJ databases">
        <title>The genomes of 5 underutilized Papilionoideae crops provide insights into root nodulation and disease resistanc.</title>
        <authorList>
            <person name="Yuan L."/>
        </authorList>
    </citation>
    <scope>NUCLEOTIDE SEQUENCE [LARGE SCALE GENOMIC DNA]</scope>
    <source>
        <strain evidence="24">ZHUSHIDOU_FW_LH</strain>
        <tissue evidence="24">Leaf</tissue>
    </source>
</reference>
<evidence type="ECO:0000256" key="21">
    <source>
        <dbReference type="SAM" id="SignalP"/>
    </source>
</evidence>
<evidence type="ECO:0000256" key="6">
    <source>
        <dbReference type="ARBA" id="ARBA00022729"/>
    </source>
</evidence>
<keyword evidence="9 18" id="KW-0418">Kinase</keyword>
<evidence type="ECO:0000259" key="23">
    <source>
        <dbReference type="PROSITE" id="PS50927"/>
    </source>
</evidence>
<dbReference type="GO" id="GO:0005524">
    <property type="term" value="F:ATP binding"/>
    <property type="evidence" value="ECO:0007669"/>
    <property type="project" value="UniProtKB-UniRule"/>
</dbReference>
<protein>
    <recommendedName>
        <fullName evidence="18">Receptor-like serine/threonine-protein kinase</fullName>
        <ecNumber evidence="18">2.7.11.1</ecNumber>
    </recommendedName>
</protein>
<evidence type="ECO:0000256" key="12">
    <source>
        <dbReference type="ARBA" id="ARBA00023136"/>
    </source>
</evidence>
<keyword evidence="3" id="KW-0245">EGF-like domain</keyword>
<feature type="chain" id="PRO_5042811261" description="Receptor-like serine/threonine-protein kinase" evidence="21">
    <location>
        <begin position="23"/>
        <end position="812"/>
    </location>
</feature>
<dbReference type="InterPro" id="IPR011009">
    <property type="entry name" value="Kinase-like_dom_sf"/>
</dbReference>
<dbReference type="Gene3D" id="2.90.10.10">
    <property type="entry name" value="Bulb-type lectin domain"/>
    <property type="match status" value="1"/>
</dbReference>
<evidence type="ECO:0000256" key="20">
    <source>
        <dbReference type="SAM" id="Phobius"/>
    </source>
</evidence>
<comment type="caution">
    <text evidence="24">The sequence shown here is derived from an EMBL/GenBank/DDBJ whole genome shotgun (WGS) entry which is preliminary data.</text>
</comment>
<proteinExistence type="inferred from homology"/>
<evidence type="ECO:0000256" key="18">
    <source>
        <dbReference type="PIRNR" id="PIRNR000641"/>
    </source>
</evidence>
<dbReference type="PROSITE" id="PS00108">
    <property type="entry name" value="PROTEIN_KINASE_ST"/>
    <property type="match status" value="1"/>
</dbReference>
<keyword evidence="8 18" id="KW-0547">Nucleotide-binding</keyword>
<sequence length="812" mass="90771">MAISTLHLFLALILLPLHLAFGNNITLNSTLSTNDKNPVWLSSSGEFAFGFYQINDTDQNHNNLFLLAIWYNKIPDKTIVWNARTGNPVPKGSTVQLTATGLTLSNPQGEAIWKAEPPESETVSYGAMLDTGNFVLASTDSSSTSTSTSTYVWESFKNPTDTLLPGQNLNVQGTLTSRLTESNYTKGRFQLYFDNGNMFLNSIGWPDANTDSRYTSYFRVNSNDSTSQLVFDSKADIYVEILNGEKISLGWGGSALDPNAYYYRATLDFYGVFTQYAHPKGSGGQQGWSIVRYVPDDICFAIFSDHGSGSCGYNSYCSMENQRPTCKCPEGYYLIDPKNQFGGCQPYFPLGCGADDAGSRDRPEEVFEFKVLQNVDWPLADYERLDNYGSQDCQTTCLHDCLCVVAIFVNNTNACWKKKFPLSNGRSKTDGHVAFIKTRIHSLRDNHLDSSPKGYPNDLGAKKEDPAKPILIGSLVGSLAINSVLLASVILFFLLKPKKLPKAVSVLETNLYSFPYEKLKQYTQDFSEELGRGSFGIVYKGTLNSASDQFVAVKKLDRLAVEREKEFRTELNVIGKTSHKNLVRLIGFCDEGTHRLLVFEFMSNGTLTDVLFGQVQPDWNTRVAIALGTGRGLVYLHEECGTPIIHCDIKPQNVLIDEHFTPKISDFGLAKLLMFDQSKTHTMIRGTRGYVAPEWFKNVPVTAKVDVYSFGVMLLEIICCRRCVLELEQEEKVVLIDWAYDCLWEGRVDALVEGDNVALADKIRLKKWVMTAMWCIQEHPEMRPTMKTAMHMLEGVVEVPNLPSPSSFTLTS</sequence>
<accession>A0AAN9HV38</accession>
<evidence type="ECO:0000256" key="9">
    <source>
        <dbReference type="ARBA" id="ARBA00022777"/>
    </source>
</evidence>
<dbReference type="SUPFAM" id="SSF51110">
    <property type="entry name" value="alpha-D-mannose-specific plant lectins"/>
    <property type="match status" value="1"/>
</dbReference>
<keyword evidence="11 20" id="KW-1133">Transmembrane helix</keyword>
<evidence type="ECO:0000256" key="8">
    <source>
        <dbReference type="ARBA" id="ARBA00022741"/>
    </source>
</evidence>
<dbReference type="PROSITE" id="PS00107">
    <property type="entry name" value="PROTEIN_KINASE_ATP"/>
    <property type="match status" value="1"/>
</dbReference>
<comment type="subcellular location">
    <subcellularLocation>
        <location evidence="1">Membrane</location>
        <topology evidence="1">Single-pass type I membrane protein</topology>
    </subcellularLocation>
</comment>
<dbReference type="InterPro" id="IPR001480">
    <property type="entry name" value="Bulb-type_lectin_dom"/>
</dbReference>
<evidence type="ECO:0000256" key="1">
    <source>
        <dbReference type="ARBA" id="ARBA00004479"/>
    </source>
</evidence>
<dbReference type="InterPro" id="IPR024171">
    <property type="entry name" value="SRK-like_kinase"/>
</dbReference>
<feature type="domain" description="Protein kinase" evidence="22">
    <location>
        <begin position="524"/>
        <end position="802"/>
    </location>
</feature>
<feature type="domain" description="Bulb-type lectin" evidence="23">
    <location>
        <begin position="22"/>
        <end position="149"/>
    </location>
</feature>
<comment type="catalytic activity">
    <reaction evidence="17 18">
        <text>L-seryl-[protein] + ATP = O-phospho-L-seryl-[protein] + ADP + H(+)</text>
        <dbReference type="Rhea" id="RHEA:17989"/>
        <dbReference type="Rhea" id="RHEA-COMP:9863"/>
        <dbReference type="Rhea" id="RHEA-COMP:11604"/>
        <dbReference type="ChEBI" id="CHEBI:15378"/>
        <dbReference type="ChEBI" id="CHEBI:29999"/>
        <dbReference type="ChEBI" id="CHEBI:30616"/>
        <dbReference type="ChEBI" id="CHEBI:83421"/>
        <dbReference type="ChEBI" id="CHEBI:456216"/>
        <dbReference type="EC" id="2.7.11.1"/>
    </reaction>
</comment>
<comment type="catalytic activity">
    <reaction evidence="16 18">
        <text>L-threonyl-[protein] + ATP = O-phospho-L-threonyl-[protein] + ADP + H(+)</text>
        <dbReference type="Rhea" id="RHEA:46608"/>
        <dbReference type="Rhea" id="RHEA-COMP:11060"/>
        <dbReference type="Rhea" id="RHEA-COMP:11605"/>
        <dbReference type="ChEBI" id="CHEBI:15378"/>
        <dbReference type="ChEBI" id="CHEBI:30013"/>
        <dbReference type="ChEBI" id="CHEBI:30616"/>
        <dbReference type="ChEBI" id="CHEBI:61977"/>
        <dbReference type="ChEBI" id="CHEBI:456216"/>
        <dbReference type="EC" id="2.7.11.1"/>
    </reaction>
</comment>
<dbReference type="EMBL" id="JAYWIO010000007">
    <property type="protein sequence ID" value="KAK7251798.1"/>
    <property type="molecule type" value="Genomic_DNA"/>
</dbReference>
<organism evidence="24 25">
    <name type="scientific">Crotalaria pallida</name>
    <name type="common">Smooth rattlebox</name>
    <name type="synonym">Crotalaria striata</name>
    <dbReference type="NCBI Taxonomy" id="3830"/>
    <lineage>
        <taxon>Eukaryota</taxon>
        <taxon>Viridiplantae</taxon>
        <taxon>Streptophyta</taxon>
        <taxon>Embryophyta</taxon>
        <taxon>Tracheophyta</taxon>
        <taxon>Spermatophyta</taxon>
        <taxon>Magnoliopsida</taxon>
        <taxon>eudicotyledons</taxon>
        <taxon>Gunneridae</taxon>
        <taxon>Pentapetalae</taxon>
        <taxon>rosids</taxon>
        <taxon>fabids</taxon>
        <taxon>Fabales</taxon>
        <taxon>Fabaceae</taxon>
        <taxon>Papilionoideae</taxon>
        <taxon>50 kb inversion clade</taxon>
        <taxon>genistoids sensu lato</taxon>
        <taxon>core genistoids</taxon>
        <taxon>Crotalarieae</taxon>
        <taxon>Crotalaria</taxon>
    </lineage>
</organism>
<keyword evidence="5 20" id="KW-0812">Transmembrane</keyword>
<dbReference type="Gene3D" id="1.10.510.10">
    <property type="entry name" value="Transferase(Phosphotransferase) domain 1"/>
    <property type="match status" value="1"/>
</dbReference>
<keyword evidence="2 18" id="KW-0723">Serine/threonine-protein kinase</keyword>
<evidence type="ECO:0000256" key="16">
    <source>
        <dbReference type="ARBA" id="ARBA00047899"/>
    </source>
</evidence>
<dbReference type="Pfam" id="PF01453">
    <property type="entry name" value="B_lectin"/>
    <property type="match status" value="1"/>
</dbReference>
<dbReference type="InterPro" id="IPR036426">
    <property type="entry name" value="Bulb-type_lectin_dom_sf"/>
</dbReference>
<dbReference type="AlphaFoldDB" id="A0AAN9HV38"/>
<dbReference type="PIRSF" id="PIRSF000641">
    <property type="entry name" value="SRK"/>
    <property type="match status" value="1"/>
</dbReference>
<dbReference type="Pfam" id="PF00069">
    <property type="entry name" value="Pkinase"/>
    <property type="match status" value="1"/>
</dbReference>
<name>A0AAN9HV38_CROPI</name>
<dbReference type="PANTHER" id="PTHR47976">
    <property type="entry name" value="G-TYPE LECTIN S-RECEPTOR-LIKE SERINE/THREONINE-PROTEIN KINASE SD2-5"/>
    <property type="match status" value="1"/>
</dbReference>
<evidence type="ECO:0000256" key="3">
    <source>
        <dbReference type="ARBA" id="ARBA00022536"/>
    </source>
</evidence>
<dbReference type="SUPFAM" id="SSF56112">
    <property type="entry name" value="Protein kinase-like (PK-like)"/>
    <property type="match status" value="1"/>
</dbReference>
<dbReference type="Gene3D" id="3.30.200.20">
    <property type="entry name" value="Phosphorylase Kinase, domain 1"/>
    <property type="match status" value="1"/>
</dbReference>
<evidence type="ECO:0000256" key="19">
    <source>
        <dbReference type="PROSITE-ProRule" id="PRU10141"/>
    </source>
</evidence>
<evidence type="ECO:0000313" key="24">
    <source>
        <dbReference type="EMBL" id="KAK7251798.1"/>
    </source>
</evidence>
<keyword evidence="10 18" id="KW-0067">ATP-binding</keyword>
<keyword evidence="7" id="KW-0430">Lectin</keyword>
<keyword evidence="12 20" id="KW-0472">Membrane</keyword>
<comment type="similarity">
    <text evidence="18">Belongs to the protein kinase superfamily. Ser/Thr protein kinase family.</text>
</comment>
<evidence type="ECO:0000256" key="5">
    <source>
        <dbReference type="ARBA" id="ARBA00022692"/>
    </source>
</evidence>
<dbReference type="CDD" id="cd14066">
    <property type="entry name" value="STKc_IRAK"/>
    <property type="match status" value="1"/>
</dbReference>
<dbReference type="InterPro" id="IPR000719">
    <property type="entry name" value="Prot_kinase_dom"/>
</dbReference>
<dbReference type="InterPro" id="IPR017441">
    <property type="entry name" value="Protein_kinase_ATP_BS"/>
</dbReference>
<feature type="binding site" evidence="19">
    <location>
        <position position="555"/>
    </location>
    <ligand>
        <name>ATP</name>
        <dbReference type="ChEBI" id="CHEBI:30616"/>
    </ligand>
</feature>
<dbReference type="FunFam" id="2.90.10.10:FF:000013">
    <property type="entry name" value="G-type lectin S-receptor-like serine/threonine-protein kinase LECRK1"/>
    <property type="match status" value="1"/>
</dbReference>
<keyword evidence="13" id="KW-1015">Disulfide bond</keyword>
<dbReference type="GO" id="GO:0016020">
    <property type="term" value="C:membrane"/>
    <property type="evidence" value="ECO:0007669"/>
    <property type="project" value="UniProtKB-SubCell"/>
</dbReference>
<keyword evidence="25" id="KW-1185">Reference proteome</keyword>
<evidence type="ECO:0000256" key="14">
    <source>
        <dbReference type="ARBA" id="ARBA00023170"/>
    </source>
</evidence>
<dbReference type="PROSITE" id="PS50927">
    <property type="entry name" value="BULB_LECTIN"/>
    <property type="match status" value="1"/>
</dbReference>
<evidence type="ECO:0000256" key="17">
    <source>
        <dbReference type="ARBA" id="ARBA00048679"/>
    </source>
</evidence>
<evidence type="ECO:0000256" key="7">
    <source>
        <dbReference type="ARBA" id="ARBA00022734"/>
    </source>
</evidence>
<evidence type="ECO:0000313" key="25">
    <source>
        <dbReference type="Proteomes" id="UP001372338"/>
    </source>
</evidence>
<dbReference type="FunFam" id="3.30.200.20:FF:000059">
    <property type="entry name" value="S-receptor-like serine/threonine-protein kinase"/>
    <property type="match status" value="1"/>
</dbReference>
<dbReference type="InterPro" id="IPR008271">
    <property type="entry name" value="Ser/Thr_kinase_AS"/>
</dbReference>
<feature type="signal peptide" evidence="21">
    <location>
        <begin position="1"/>
        <end position="22"/>
    </location>
</feature>
<dbReference type="Proteomes" id="UP001372338">
    <property type="component" value="Unassembled WGS sequence"/>
</dbReference>
<dbReference type="SMART" id="SM00220">
    <property type="entry name" value="S_TKc"/>
    <property type="match status" value="1"/>
</dbReference>
<keyword evidence="14" id="KW-0675">Receptor</keyword>
<dbReference type="SMART" id="SM00108">
    <property type="entry name" value="B_lectin"/>
    <property type="match status" value="1"/>
</dbReference>
<keyword evidence="6 21" id="KW-0732">Signal</keyword>
<evidence type="ECO:0000259" key="22">
    <source>
        <dbReference type="PROSITE" id="PS50011"/>
    </source>
</evidence>
<evidence type="ECO:0000256" key="2">
    <source>
        <dbReference type="ARBA" id="ARBA00022527"/>
    </source>
</evidence>
<feature type="transmembrane region" description="Helical" evidence="20">
    <location>
        <begin position="470"/>
        <end position="495"/>
    </location>
</feature>
<dbReference type="InterPro" id="IPR051343">
    <property type="entry name" value="G-type_lectin_kinases/EP1-like"/>
</dbReference>
<evidence type="ECO:0000256" key="15">
    <source>
        <dbReference type="ARBA" id="ARBA00023180"/>
    </source>
</evidence>
<dbReference type="PANTHER" id="PTHR47976:SF56">
    <property type="entry name" value="RECEPTOR-LIKE SERINE_THREONINE-PROTEIN KINASE"/>
    <property type="match status" value="1"/>
</dbReference>
<dbReference type="CDD" id="cd01098">
    <property type="entry name" value="PAN_AP_plant"/>
    <property type="match status" value="1"/>
</dbReference>
<dbReference type="GO" id="GO:0004674">
    <property type="term" value="F:protein serine/threonine kinase activity"/>
    <property type="evidence" value="ECO:0007669"/>
    <property type="project" value="UniProtKB-KW"/>
</dbReference>
<evidence type="ECO:0000256" key="4">
    <source>
        <dbReference type="ARBA" id="ARBA00022679"/>
    </source>
</evidence>
<keyword evidence="15" id="KW-0325">Glycoprotein</keyword>